<dbReference type="InterPro" id="IPR000157">
    <property type="entry name" value="TIR_dom"/>
</dbReference>
<protein>
    <recommendedName>
        <fullName evidence="2">TIR domain-containing protein</fullName>
    </recommendedName>
</protein>
<dbReference type="GO" id="GO:0007165">
    <property type="term" value="P:signal transduction"/>
    <property type="evidence" value="ECO:0007669"/>
    <property type="project" value="InterPro"/>
</dbReference>
<keyword evidence="4" id="KW-1185">Reference proteome</keyword>
<dbReference type="EMBL" id="JAMZMK010008404">
    <property type="protein sequence ID" value="KAI7740551.1"/>
    <property type="molecule type" value="Genomic_DNA"/>
</dbReference>
<dbReference type="SUPFAM" id="SSF52200">
    <property type="entry name" value="Toll/Interleukin receptor TIR domain"/>
    <property type="match status" value="1"/>
</dbReference>
<dbReference type="InterPro" id="IPR035897">
    <property type="entry name" value="Toll_tir_struct_dom_sf"/>
</dbReference>
<dbReference type="Gene3D" id="3.40.50.10140">
    <property type="entry name" value="Toll/interleukin-1 receptor homology (TIR) domain"/>
    <property type="match status" value="1"/>
</dbReference>
<name>A0AAD5CES0_AMBAR</name>
<reference evidence="3" key="1">
    <citation type="submission" date="2022-06" db="EMBL/GenBank/DDBJ databases">
        <title>Uncovering the hologenomic basis of an extraordinary plant invasion.</title>
        <authorList>
            <person name="Bieker V.C."/>
            <person name="Martin M.D."/>
            <person name="Gilbert T."/>
            <person name="Hodgins K."/>
            <person name="Battlay P."/>
            <person name="Petersen B."/>
            <person name="Wilson J."/>
        </authorList>
    </citation>
    <scope>NUCLEOTIDE SEQUENCE</scope>
    <source>
        <strain evidence="3">AA19_3_7</strain>
        <tissue evidence="3">Leaf</tissue>
    </source>
</reference>
<evidence type="ECO:0000313" key="3">
    <source>
        <dbReference type="EMBL" id="KAI7740551.1"/>
    </source>
</evidence>
<evidence type="ECO:0000259" key="2">
    <source>
        <dbReference type="Pfam" id="PF01582"/>
    </source>
</evidence>
<organism evidence="3 4">
    <name type="scientific">Ambrosia artemisiifolia</name>
    <name type="common">Common ragweed</name>
    <dbReference type="NCBI Taxonomy" id="4212"/>
    <lineage>
        <taxon>Eukaryota</taxon>
        <taxon>Viridiplantae</taxon>
        <taxon>Streptophyta</taxon>
        <taxon>Embryophyta</taxon>
        <taxon>Tracheophyta</taxon>
        <taxon>Spermatophyta</taxon>
        <taxon>Magnoliopsida</taxon>
        <taxon>eudicotyledons</taxon>
        <taxon>Gunneridae</taxon>
        <taxon>Pentapetalae</taxon>
        <taxon>asterids</taxon>
        <taxon>campanulids</taxon>
        <taxon>Asterales</taxon>
        <taxon>Asteraceae</taxon>
        <taxon>Asteroideae</taxon>
        <taxon>Heliantheae alliance</taxon>
        <taxon>Heliantheae</taxon>
        <taxon>Ambrosia</taxon>
    </lineage>
</organism>
<feature type="domain" description="TIR" evidence="2">
    <location>
        <begin position="3"/>
        <end position="74"/>
    </location>
</feature>
<dbReference type="AlphaFoldDB" id="A0AAD5CES0"/>
<comment type="caution">
    <text evidence="3">The sequence shown here is derived from an EMBL/GenBank/DDBJ whole genome shotgun (WGS) entry which is preliminary data.</text>
</comment>
<dbReference type="Pfam" id="PF01582">
    <property type="entry name" value="TIR"/>
    <property type="match status" value="1"/>
</dbReference>
<evidence type="ECO:0000256" key="1">
    <source>
        <dbReference type="ARBA" id="ARBA00023027"/>
    </source>
</evidence>
<accession>A0AAD5CES0</accession>
<proteinExistence type="predicted"/>
<sequence>MKRDMLMVVPIFYHVSSSDVRHQSNCFEQAFSNHEVDPEIAQQKVETWRAAFREVGAISGLHVTQVHNTGMKWKS</sequence>
<dbReference type="PANTHER" id="PTHR32009">
    <property type="entry name" value="TMV RESISTANCE PROTEIN N-LIKE"/>
    <property type="match status" value="1"/>
</dbReference>
<evidence type="ECO:0000313" key="4">
    <source>
        <dbReference type="Proteomes" id="UP001206925"/>
    </source>
</evidence>
<gene>
    <name evidence="3" type="ORF">M8C21_023919</name>
</gene>
<dbReference type="PANTHER" id="PTHR32009:SF152">
    <property type="entry name" value="NEUTRAL_ALKALINE INVERTASE"/>
    <property type="match status" value="1"/>
</dbReference>
<dbReference type="Proteomes" id="UP001206925">
    <property type="component" value="Unassembled WGS sequence"/>
</dbReference>
<keyword evidence="1" id="KW-0520">NAD</keyword>